<dbReference type="EMBL" id="AAGK01000001">
    <property type="protein sequence ID" value="EAN33323.1"/>
    <property type="molecule type" value="Genomic_DNA"/>
</dbReference>
<dbReference type="GeneID" id="3503021"/>
<dbReference type="Proteomes" id="UP000001949">
    <property type="component" value="Unassembled WGS sequence"/>
</dbReference>
<comment type="caution">
    <text evidence="2">The sequence shown here is derived from an EMBL/GenBank/DDBJ whole genome shotgun (WGS) entry which is preliminary data.</text>
</comment>
<keyword evidence="1" id="KW-0812">Transmembrane</keyword>
<evidence type="ECO:0000313" key="2">
    <source>
        <dbReference type="EMBL" id="EAN33323.1"/>
    </source>
</evidence>
<gene>
    <name evidence="2" type="ordered locus">TP01_0079</name>
</gene>
<organism evidence="2 3">
    <name type="scientific">Theileria parva</name>
    <name type="common">East coast fever infection agent</name>
    <dbReference type="NCBI Taxonomy" id="5875"/>
    <lineage>
        <taxon>Eukaryota</taxon>
        <taxon>Sar</taxon>
        <taxon>Alveolata</taxon>
        <taxon>Apicomplexa</taxon>
        <taxon>Aconoidasida</taxon>
        <taxon>Piroplasmida</taxon>
        <taxon>Theileriidae</taxon>
        <taxon>Theileria</taxon>
    </lineage>
</organism>
<proteinExistence type="predicted"/>
<name>Q4N9N5_THEPA</name>
<keyword evidence="3" id="KW-1185">Reference proteome</keyword>
<dbReference type="AlphaFoldDB" id="Q4N9N5"/>
<keyword evidence="1" id="KW-0472">Membrane</keyword>
<feature type="transmembrane region" description="Helical" evidence="1">
    <location>
        <begin position="23"/>
        <end position="42"/>
    </location>
</feature>
<dbReference type="InParanoid" id="Q4N9N5"/>
<evidence type="ECO:0000256" key="1">
    <source>
        <dbReference type="SAM" id="Phobius"/>
    </source>
</evidence>
<dbReference type="KEGG" id="tpv:TP01_0079"/>
<evidence type="ECO:0000313" key="3">
    <source>
        <dbReference type="Proteomes" id="UP000001949"/>
    </source>
</evidence>
<reference evidence="2 3" key="1">
    <citation type="journal article" date="2005" name="Science">
        <title>Genome sequence of Theileria parva, a bovine pathogen that transforms lymphocytes.</title>
        <authorList>
            <person name="Gardner M.J."/>
            <person name="Bishop R."/>
            <person name="Shah T."/>
            <person name="de Villiers E.P."/>
            <person name="Carlton J.M."/>
            <person name="Hall N."/>
            <person name="Ren Q."/>
            <person name="Paulsen I.T."/>
            <person name="Pain A."/>
            <person name="Berriman M."/>
            <person name="Wilson R.J.M."/>
            <person name="Sato S."/>
            <person name="Ralph S.A."/>
            <person name="Mann D.J."/>
            <person name="Xiong Z."/>
            <person name="Shallom S.J."/>
            <person name="Weidman J."/>
            <person name="Jiang L."/>
            <person name="Lynn J."/>
            <person name="Weaver B."/>
            <person name="Shoaibi A."/>
            <person name="Domingo A.R."/>
            <person name="Wasawo D."/>
            <person name="Crabtree J."/>
            <person name="Wortman J.R."/>
            <person name="Haas B."/>
            <person name="Angiuoli S.V."/>
            <person name="Creasy T.H."/>
            <person name="Lu C."/>
            <person name="Suh B."/>
            <person name="Silva J.C."/>
            <person name="Utterback T.R."/>
            <person name="Feldblyum T.V."/>
            <person name="Pertea M."/>
            <person name="Allen J."/>
            <person name="Nierman W.C."/>
            <person name="Taracha E.L.N."/>
            <person name="Salzberg S.L."/>
            <person name="White O.R."/>
            <person name="Fitzhugh H.A."/>
            <person name="Morzaria S."/>
            <person name="Venter J.C."/>
            <person name="Fraser C.M."/>
            <person name="Nene V."/>
        </authorList>
    </citation>
    <scope>NUCLEOTIDE SEQUENCE [LARGE SCALE GENOMIC DNA]</scope>
    <source>
        <strain evidence="2 3">Muguga</strain>
    </source>
</reference>
<dbReference type="RefSeq" id="XP_765606.1">
    <property type="nucleotide sequence ID" value="XM_760513.1"/>
</dbReference>
<dbReference type="eggNOG" id="ENOG502T6S5">
    <property type="taxonomic scope" value="Eukaryota"/>
</dbReference>
<keyword evidence="1" id="KW-1133">Transmembrane helix</keyword>
<accession>Q4N9N5</accession>
<protein>
    <submittedName>
        <fullName evidence="2">Uncharacterized protein</fullName>
    </submittedName>
</protein>
<sequence>MLNNRPPPSLDTWIIIASYVRKFPFQVALVLVPFFLVLLMAIRTSGRR</sequence>